<protein>
    <submittedName>
        <fullName evidence="2">ROK family protein</fullName>
    </submittedName>
</protein>
<name>A0ABR9CNM0_9HYPH</name>
<comment type="similarity">
    <text evidence="1">Belongs to the ROK (NagC/XylR) family.</text>
</comment>
<dbReference type="InterPro" id="IPR043129">
    <property type="entry name" value="ATPase_NBD"/>
</dbReference>
<evidence type="ECO:0000313" key="2">
    <source>
        <dbReference type="EMBL" id="MBD8892288.1"/>
    </source>
</evidence>
<sequence length="319" mass="32723">MPNDRYLPLENAFPATSKNGGKPGLSVGIDLGGTKINAMVVDNHGKILARVNEPTAHGPDAPVLDQLSRVVTSLANQAGASSEDVRTVAIGIPAAISPQTGLASLSPNLYLPEDIPLAELLGERLPLTCILVENDVNLAAYGEASAMEAPDGEPVVFLSFGTGVGMGLVIGKNLIRGAFGRGGEIAYLPLGPSPHEKAPGSQNGIFEDIVGTPGIRATYCREGETVADLFQRAEAGEADAVAAIDGVAREASAGVGAIQSLLDPMAIVIGGGIGSQPRFQKALARHVDSLLPFPCALQPSRFGAEAGVIGAALFALRHT</sequence>
<dbReference type="InterPro" id="IPR000600">
    <property type="entry name" value="ROK"/>
</dbReference>
<dbReference type="PANTHER" id="PTHR18964:SF149">
    <property type="entry name" value="BIFUNCTIONAL UDP-N-ACETYLGLUCOSAMINE 2-EPIMERASE_N-ACETYLMANNOSAMINE KINASE"/>
    <property type="match status" value="1"/>
</dbReference>
<organism evidence="2 3">
    <name type="scientific">Roseibium litorale</name>
    <dbReference type="NCBI Taxonomy" id="2803841"/>
    <lineage>
        <taxon>Bacteria</taxon>
        <taxon>Pseudomonadati</taxon>
        <taxon>Pseudomonadota</taxon>
        <taxon>Alphaproteobacteria</taxon>
        <taxon>Hyphomicrobiales</taxon>
        <taxon>Stappiaceae</taxon>
        <taxon>Roseibium</taxon>
    </lineage>
</organism>
<dbReference type="Pfam" id="PF00480">
    <property type="entry name" value="ROK"/>
    <property type="match status" value="1"/>
</dbReference>
<dbReference type="Gene3D" id="3.30.420.40">
    <property type="match status" value="2"/>
</dbReference>
<evidence type="ECO:0000313" key="3">
    <source>
        <dbReference type="Proteomes" id="UP000632063"/>
    </source>
</evidence>
<dbReference type="PANTHER" id="PTHR18964">
    <property type="entry name" value="ROK (REPRESSOR, ORF, KINASE) FAMILY"/>
    <property type="match status" value="1"/>
</dbReference>
<proteinExistence type="inferred from homology"/>
<dbReference type="SUPFAM" id="SSF53067">
    <property type="entry name" value="Actin-like ATPase domain"/>
    <property type="match status" value="1"/>
</dbReference>
<dbReference type="RefSeq" id="WP_192148424.1">
    <property type="nucleotide sequence ID" value="NZ_JACYXI010000007.1"/>
</dbReference>
<comment type="caution">
    <text evidence="2">The sequence shown here is derived from an EMBL/GenBank/DDBJ whole genome shotgun (WGS) entry which is preliminary data.</text>
</comment>
<dbReference type="Proteomes" id="UP000632063">
    <property type="component" value="Unassembled WGS sequence"/>
</dbReference>
<reference evidence="3" key="1">
    <citation type="submission" date="2020-09" db="EMBL/GenBank/DDBJ databases">
        <title>The genome sequence of strain Labrenzia suaedae 4C16A.</title>
        <authorList>
            <person name="Liu Y."/>
        </authorList>
    </citation>
    <scope>NUCLEOTIDE SEQUENCE [LARGE SCALE GENOMIC DNA]</scope>
    <source>
        <strain evidence="3">4C16A</strain>
    </source>
</reference>
<keyword evidence="3" id="KW-1185">Reference proteome</keyword>
<reference evidence="2 3" key="2">
    <citation type="journal article" date="2021" name="Int. J. Syst. Evol. Microbiol.">
        <title>Roseibium litorale sp. nov., isolated from a tidal flat sediment and proposal for the reclassification of Labrenzia polysiphoniae as Roseibium polysiphoniae comb. nov.</title>
        <authorList>
            <person name="Liu Y."/>
            <person name="Pei T."/>
            <person name="Du J."/>
            <person name="Chao M."/>
            <person name="Deng M.R."/>
            <person name="Zhu H."/>
        </authorList>
    </citation>
    <scope>NUCLEOTIDE SEQUENCE [LARGE SCALE GENOMIC DNA]</scope>
    <source>
        <strain evidence="2 3">4C16A</strain>
    </source>
</reference>
<dbReference type="EMBL" id="JACYXI010000007">
    <property type="protein sequence ID" value="MBD8892288.1"/>
    <property type="molecule type" value="Genomic_DNA"/>
</dbReference>
<evidence type="ECO:0000256" key="1">
    <source>
        <dbReference type="ARBA" id="ARBA00006479"/>
    </source>
</evidence>
<gene>
    <name evidence="2" type="ORF">IG616_12065</name>
</gene>
<accession>A0ABR9CNM0</accession>